<dbReference type="EMBL" id="JAVRRT010000010">
    <property type="protein sequence ID" value="KAK5168163.1"/>
    <property type="molecule type" value="Genomic_DNA"/>
</dbReference>
<dbReference type="PANTHER" id="PTHR42111">
    <property type="entry name" value="YALI0D23727P"/>
    <property type="match status" value="1"/>
</dbReference>
<feature type="compositionally biased region" description="Low complexity" evidence="1">
    <location>
        <begin position="104"/>
        <end position="133"/>
    </location>
</feature>
<feature type="compositionally biased region" description="Gly residues" evidence="1">
    <location>
        <begin position="396"/>
        <end position="406"/>
    </location>
</feature>
<feature type="compositionally biased region" description="Polar residues" evidence="1">
    <location>
        <begin position="69"/>
        <end position="80"/>
    </location>
</feature>
<feature type="compositionally biased region" description="Low complexity" evidence="1">
    <location>
        <begin position="59"/>
        <end position="68"/>
    </location>
</feature>
<evidence type="ECO:0000313" key="2">
    <source>
        <dbReference type="EMBL" id="KAK5168163.1"/>
    </source>
</evidence>
<proteinExistence type="predicted"/>
<feature type="compositionally biased region" description="Low complexity" evidence="1">
    <location>
        <begin position="386"/>
        <end position="395"/>
    </location>
</feature>
<dbReference type="RefSeq" id="XP_064657773.1">
    <property type="nucleotide sequence ID" value="XM_064803972.1"/>
</dbReference>
<organism evidence="2 3">
    <name type="scientific">Saxophila tyrrhenica</name>
    <dbReference type="NCBI Taxonomy" id="1690608"/>
    <lineage>
        <taxon>Eukaryota</taxon>
        <taxon>Fungi</taxon>
        <taxon>Dikarya</taxon>
        <taxon>Ascomycota</taxon>
        <taxon>Pezizomycotina</taxon>
        <taxon>Dothideomycetes</taxon>
        <taxon>Dothideomycetidae</taxon>
        <taxon>Mycosphaerellales</taxon>
        <taxon>Extremaceae</taxon>
        <taxon>Saxophila</taxon>
    </lineage>
</organism>
<feature type="region of interest" description="Disordered" evidence="1">
    <location>
        <begin position="1"/>
        <end position="147"/>
    </location>
</feature>
<accession>A0AAV9P8J6</accession>
<gene>
    <name evidence="2" type="ORF">LTR77_006731</name>
</gene>
<feature type="compositionally biased region" description="Basic and acidic residues" evidence="1">
    <location>
        <begin position="25"/>
        <end position="40"/>
    </location>
</feature>
<feature type="compositionally biased region" description="Polar residues" evidence="1">
    <location>
        <begin position="324"/>
        <end position="333"/>
    </location>
</feature>
<dbReference type="PANTHER" id="PTHR42111:SF1">
    <property type="entry name" value="YALI0D23727P"/>
    <property type="match status" value="1"/>
</dbReference>
<evidence type="ECO:0000256" key="1">
    <source>
        <dbReference type="SAM" id="MobiDB-lite"/>
    </source>
</evidence>
<comment type="caution">
    <text evidence="2">The sequence shown here is derived from an EMBL/GenBank/DDBJ whole genome shotgun (WGS) entry which is preliminary data.</text>
</comment>
<evidence type="ECO:0000313" key="3">
    <source>
        <dbReference type="Proteomes" id="UP001337655"/>
    </source>
</evidence>
<reference evidence="2 3" key="1">
    <citation type="submission" date="2023-08" db="EMBL/GenBank/DDBJ databases">
        <title>Black Yeasts Isolated from many extreme environments.</title>
        <authorList>
            <person name="Coleine C."/>
            <person name="Stajich J.E."/>
            <person name="Selbmann L."/>
        </authorList>
    </citation>
    <scope>NUCLEOTIDE SEQUENCE [LARGE SCALE GENOMIC DNA]</scope>
    <source>
        <strain evidence="2 3">CCFEE 5935</strain>
    </source>
</reference>
<dbReference type="GeneID" id="89928071"/>
<dbReference type="AlphaFoldDB" id="A0AAV9P8J6"/>
<sequence>MPPEPTQYDAVTPQDSATPLIISEQRGEQDGAAEEKDPKTGKRKFWGLGRKMEEQRDMAAATSSSTSSNLQPTAQQSTMRPPSPGKAPADLRPQSAEPPPIPTTPSRHPYPSVANAAASPSRLRSGSPRLHSPASSEIFERSVQEPVQMSTLTDDTEAHIPSHVITEDHIPPALEASAQAITSENLNADEVSIVMSASHQPAAPAVLEGSSSQADLTQLQTPPLQHAASQDSEHASSLHHSSIAPAPAAADDDGASNYGQLDPNDVRRLSFISFADVVQSEHAAPSGSALSDAGGNRDSLHIASLPSSFQNEARAASPLRSPRSPGSMQSRTLSGGGVTTPPPGVSGGVEQGSPPQQSELTIETMRQAVRKTASGDLQQAGGRGAGMSPVGSSEEVGGGSRSRGNS</sequence>
<dbReference type="Proteomes" id="UP001337655">
    <property type="component" value="Unassembled WGS sequence"/>
</dbReference>
<name>A0AAV9P8J6_9PEZI</name>
<feature type="compositionally biased region" description="Polar residues" evidence="1">
    <location>
        <begin position="221"/>
        <end position="230"/>
    </location>
</feature>
<keyword evidence="3" id="KW-1185">Reference proteome</keyword>
<protein>
    <submittedName>
        <fullName evidence="2">Uncharacterized protein</fullName>
    </submittedName>
</protein>
<feature type="region of interest" description="Disordered" evidence="1">
    <location>
        <begin position="311"/>
        <end position="406"/>
    </location>
</feature>
<feature type="compositionally biased region" description="Low complexity" evidence="1">
    <location>
        <begin position="238"/>
        <end position="249"/>
    </location>
</feature>
<feature type="region of interest" description="Disordered" evidence="1">
    <location>
        <begin position="221"/>
        <end position="261"/>
    </location>
</feature>